<evidence type="ECO:0000256" key="3">
    <source>
        <dbReference type="ARBA" id="ARBA00022801"/>
    </source>
</evidence>
<dbReference type="InterPro" id="IPR050654">
    <property type="entry name" value="AChE-related_enzymes"/>
</dbReference>
<feature type="domain" description="Carboxylesterase type B" evidence="6">
    <location>
        <begin position="67"/>
        <end position="416"/>
    </location>
</feature>
<protein>
    <recommendedName>
        <fullName evidence="6">Carboxylesterase type B domain-containing protein</fullName>
    </recommendedName>
</protein>
<dbReference type="SUPFAM" id="SSF53474">
    <property type="entry name" value="alpha/beta-Hydrolases"/>
    <property type="match status" value="1"/>
</dbReference>
<feature type="compositionally biased region" description="Low complexity" evidence="5">
    <location>
        <begin position="31"/>
        <end position="44"/>
    </location>
</feature>
<proteinExistence type="inferred from homology"/>
<feature type="region of interest" description="Disordered" evidence="5">
    <location>
        <begin position="27"/>
        <end position="74"/>
    </location>
</feature>
<comment type="similarity">
    <text evidence="1">Belongs to the type-B carboxylesterase/lipase family.</text>
</comment>
<evidence type="ECO:0000259" key="6">
    <source>
        <dbReference type="Pfam" id="PF00135"/>
    </source>
</evidence>
<organism evidence="7 8">
    <name type="scientific">Haemaphysalis longicornis</name>
    <name type="common">Bush tick</name>
    <dbReference type="NCBI Taxonomy" id="44386"/>
    <lineage>
        <taxon>Eukaryota</taxon>
        <taxon>Metazoa</taxon>
        <taxon>Ecdysozoa</taxon>
        <taxon>Arthropoda</taxon>
        <taxon>Chelicerata</taxon>
        <taxon>Arachnida</taxon>
        <taxon>Acari</taxon>
        <taxon>Parasitiformes</taxon>
        <taxon>Ixodida</taxon>
        <taxon>Ixodoidea</taxon>
        <taxon>Ixodidae</taxon>
        <taxon>Haemaphysalinae</taxon>
        <taxon>Haemaphysalis</taxon>
    </lineage>
</organism>
<keyword evidence="2" id="KW-0719">Serine esterase</keyword>
<comment type="caution">
    <text evidence="7">The sequence shown here is derived from an EMBL/GenBank/DDBJ whole genome shotgun (WGS) entry which is preliminary data.</text>
</comment>
<evidence type="ECO:0000256" key="1">
    <source>
        <dbReference type="ARBA" id="ARBA00005964"/>
    </source>
</evidence>
<dbReference type="AlphaFoldDB" id="A0A9J6FTR2"/>
<dbReference type="OMA" id="MTTKWPE"/>
<gene>
    <name evidence="7" type="ORF">HPB48_016764</name>
</gene>
<keyword evidence="3" id="KW-0378">Hydrolase</keyword>
<dbReference type="Gene3D" id="3.40.50.1820">
    <property type="entry name" value="alpha/beta hydrolase"/>
    <property type="match status" value="1"/>
</dbReference>
<dbReference type="EMBL" id="JABSTR010000004">
    <property type="protein sequence ID" value="KAH9366199.1"/>
    <property type="molecule type" value="Genomic_DNA"/>
</dbReference>
<keyword evidence="8" id="KW-1185">Reference proteome</keyword>
<dbReference type="InterPro" id="IPR002018">
    <property type="entry name" value="CarbesteraseB"/>
</dbReference>
<dbReference type="OrthoDB" id="6487000at2759"/>
<dbReference type="GO" id="GO:0006581">
    <property type="term" value="P:acetylcholine catabolic process"/>
    <property type="evidence" value="ECO:0007669"/>
    <property type="project" value="TreeGrafter"/>
</dbReference>
<dbReference type="PANTHER" id="PTHR43918:SF4">
    <property type="entry name" value="CARBOXYLIC ESTER HYDROLASE"/>
    <property type="match status" value="1"/>
</dbReference>
<dbReference type="Proteomes" id="UP000821853">
    <property type="component" value="Chromosome 2"/>
</dbReference>
<evidence type="ECO:0000313" key="7">
    <source>
        <dbReference type="EMBL" id="KAH9366199.1"/>
    </source>
</evidence>
<dbReference type="Pfam" id="PF00135">
    <property type="entry name" value="COesterase"/>
    <property type="match status" value="1"/>
</dbReference>
<evidence type="ECO:0000256" key="2">
    <source>
        <dbReference type="ARBA" id="ARBA00022487"/>
    </source>
</evidence>
<evidence type="ECO:0000256" key="5">
    <source>
        <dbReference type="SAM" id="MobiDB-lite"/>
    </source>
</evidence>
<dbReference type="GO" id="GO:0019695">
    <property type="term" value="P:choline metabolic process"/>
    <property type="evidence" value="ECO:0007669"/>
    <property type="project" value="TreeGrafter"/>
</dbReference>
<dbReference type="VEuPathDB" id="VectorBase:HLOH_045271"/>
<reference evidence="7 8" key="1">
    <citation type="journal article" date="2020" name="Cell">
        <title>Large-Scale Comparative Analyses of Tick Genomes Elucidate Their Genetic Diversity and Vector Capacities.</title>
        <authorList>
            <consortium name="Tick Genome and Microbiome Consortium (TIGMIC)"/>
            <person name="Jia N."/>
            <person name="Wang J."/>
            <person name="Shi W."/>
            <person name="Du L."/>
            <person name="Sun Y."/>
            <person name="Zhan W."/>
            <person name="Jiang J.F."/>
            <person name="Wang Q."/>
            <person name="Zhang B."/>
            <person name="Ji P."/>
            <person name="Bell-Sakyi L."/>
            <person name="Cui X.M."/>
            <person name="Yuan T.T."/>
            <person name="Jiang B.G."/>
            <person name="Yang W.F."/>
            <person name="Lam T.T."/>
            <person name="Chang Q.C."/>
            <person name="Ding S.J."/>
            <person name="Wang X.J."/>
            <person name="Zhu J.G."/>
            <person name="Ruan X.D."/>
            <person name="Zhao L."/>
            <person name="Wei J.T."/>
            <person name="Ye R.Z."/>
            <person name="Que T.C."/>
            <person name="Du C.H."/>
            <person name="Zhou Y.H."/>
            <person name="Cheng J.X."/>
            <person name="Dai P.F."/>
            <person name="Guo W.B."/>
            <person name="Han X.H."/>
            <person name="Huang E.J."/>
            <person name="Li L.F."/>
            <person name="Wei W."/>
            <person name="Gao Y.C."/>
            <person name="Liu J.Z."/>
            <person name="Shao H.Z."/>
            <person name="Wang X."/>
            <person name="Wang C.C."/>
            <person name="Yang T.C."/>
            <person name="Huo Q.B."/>
            <person name="Li W."/>
            <person name="Chen H.Y."/>
            <person name="Chen S.E."/>
            <person name="Zhou L.G."/>
            <person name="Ni X.B."/>
            <person name="Tian J.H."/>
            <person name="Sheng Y."/>
            <person name="Liu T."/>
            <person name="Pan Y.S."/>
            <person name="Xia L.Y."/>
            <person name="Li J."/>
            <person name="Zhao F."/>
            <person name="Cao W.C."/>
        </authorList>
    </citation>
    <scope>NUCLEOTIDE SEQUENCE [LARGE SCALE GENOMIC DNA]</scope>
    <source>
        <strain evidence="7">HaeL-2018</strain>
    </source>
</reference>
<dbReference type="GO" id="GO:0005886">
    <property type="term" value="C:plasma membrane"/>
    <property type="evidence" value="ECO:0007669"/>
    <property type="project" value="TreeGrafter"/>
</dbReference>
<evidence type="ECO:0000313" key="8">
    <source>
        <dbReference type="Proteomes" id="UP000821853"/>
    </source>
</evidence>
<accession>A0A9J6FTR2</accession>
<dbReference type="GO" id="GO:0005615">
    <property type="term" value="C:extracellular space"/>
    <property type="evidence" value="ECO:0007669"/>
    <property type="project" value="TreeGrafter"/>
</dbReference>
<keyword evidence="4" id="KW-0325">Glycoprotein</keyword>
<dbReference type="PANTHER" id="PTHR43918">
    <property type="entry name" value="ACETYLCHOLINESTERASE"/>
    <property type="match status" value="1"/>
</dbReference>
<evidence type="ECO:0000256" key="4">
    <source>
        <dbReference type="ARBA" id="ARBA00023180"/>
    </source>
</evidence>
<dbReference type="GO" id="GO:0003990">
    <property type="term" value="F:acetylcholinesterase activity"/>
    <property type="evidence" value="ECO:0007669"/>
    <property type="project" value="TreeGrafter"/>
</dbReference>
<sequence>MPRNATLATRDRSHACDGLRDQLRRRAVADQGGPVRRPLPVRPGRLGGGGAQLPRRGAGLLSGGPSGSEPLPGNAGLHDQRLAFAWTLHYIPHFGGNASRIVLAGHDAGASSIGYHLLSGDADFWTRHVTRFILQSGGPYHRYGGNNLTEQTELAKRLHCSTDLSSNKALACLQNAAARSVARALPDATFVPVFHRTPLTGPQPSPDALRGRSAQVTGLSNKQFLVGRVEREGVYRWFVERHRGGLSNGPDELASRLLHPYDASWHKNWQTATGIVLNPVCSDLRPYQEAVGDFTEVCPMIEFIESLQAWRSQVYAYQLAYQPSYSDWRREADEAVHFEDMELVFGLPLGSNVHASEADKEWARVMISVWATFAHTGKAPTLRNTPWPKYDTIEPFSMKLGPQHVTMKKAEKLHRCVYLRTNRVTP</sequence>
<name>A0A9J6FTR2_HAELO</name>
<dbReference type="InterPro" id="IPR029058">
    <property type="entry name" value="AB_hydrolase_fold"/>
</dbReference>